<dbReference type="Gene3D" id="6.10.340.10">
    <property type="match status" value="1"/>
</dbReference>
<evidence type="ECO:0000313" key="13">
    <source>
        <dbReference type="Proteomes" id="UP000272464"/>
    </source>
</evidence>
<keyword evidence="7 10" id="KW-1133">Transmembrane helix</keyword>
<evidence type="ECO:0000256" key="2">
    <source>
        <dbReference type="ARBA" id="ARBA00022475"/>
    </source>
</evidence>
<dbReference type="Pfam" id="PF02518">
    <property type="entry name" value="HATPase_c"/>
    <property type="match status" value="1"/>
</dbReference>
<keyword evidence="6 12" id="KW-0418">Kinase</keyword>
<dbReference type="PANTHER" id="PTHR34220">
    <property type="entry name" value="SENSOR HISTIDINE KINASE YPDA"/>
    <property type="match status" value="1"/>
</dbReference>
<sequence length="621" mass="71358">MNLRIKLLTAFILLIIIPIFVLGFIAFLVTFRSIESKYSEQAEYALKSIGFSINSVFKEIDNVTRSGSDRELFQNALSSSDPKTQNLTNEGQIELNANQTSFRTLLYNHPAIDYAFLYNLNTLNNLYSYKNYESIKPFPVFDKEGFTPLTYLQLKNHPVYKEVMKLNGRALWIAPHEYPELTGSEPGFTQIRVIKKLSNLQKMGILAVQIKNWEIDDIFKNLQVGGNQRDTRFFLVNNKGLVLYDNKDAFDGTSINKYVNETLSYGGKYQSFKGKFGGQESVISIYHLKEHPWSIVSVTSWSYLSSEVMTFAKWFVGILAIFVVTAVMFNVFFMNRITGTIGVIVRFMRKAEAGDLGARVDEKGDDELLLLQKGFNNQMDKISQLFDQVRNEQEKKTNAELRVLQAQIKPHFLFNTLESINALAIQNQGKKVSGMVLRLASILRISFQGKEEIPLRQELEHVINYLEIQKFRFEEVFDYSLEIPEELMNCLVLKLTIQPLVENCIQHGFEGIEYKGHLKITGWTHENRILLRIEDNGIGMSSRQLSNLKYFSESENDHEIKAEPEGDLVMNQERRGLGLRSVMDRIRFQYGTRYGLFICSAPGHGTIIQCVIPKNEWGDKF</sequence>
<feature type="domain" description="HAMP" evidence="11">
    <location>
        <begin position="335"/>
        <end position="387"/>
    </location>
</feature>
<dbReference type="Pfam" id="PF02743">
    <property type="entry name" value="dCache_1"/>
    <property type="match status" value="1"/>
</dbReference>
<evidence type="ECO:0000256" key="1">
    <source>
        <dbReference type="ARBA" id="ARBA00004651"/>
    </source>
</evidence>
<dbReference type="GO" id="GO:0005886">
    <property type="term" value="C:plasma membrane"/>
    <property type="evidence" value="ECO:0007669"/>
    <property type="project" value="UniProtKB-SubCell"/>
</dbReference>
<dbReference type="InterPro" id="IPR050640">
    <property type="entry name" value="Bact_2-comp_sensor_kinase"/>
</dbReference>
<evidence type="ECO:0000256" key="6">
    <source>
        <dbReference type="ARBA" id="ARBA00022777"/>
    </source>
</evidence>
<dbReference type="InterPro" id="IPR003660">
    <property type="entry name" value="HAMP_dom"/>
</dbReference>
<evidence type="ECO:0000256" key="5">
    <source>
        <dbReference type="ARBA" id="ARBA00022692"/>
    </source>
</evidence>
<dbReference type="Gene3D" id="3.30.450.20">
    <property type="entry name" value="PAS domain"/>
    <property type="match status" value="1"/>
</dbReference>
<evidence type="ECO:0000259" key="11">
    <source>
        <dbReference type="PROSITE" id="PS50885"/>
    </source>
</evidence>
<dbReference type="PANTHER" id="PTHR34220:SF7">
    <property type="entry name" value="SENSOR HISTIDINE KINASE YPDA"/>
    <property type="match status" value="1"/>
</dbReference>
<dbReference type="PROSITE" id="PS50885">
    <property type="entry name" value="HAMP"/>
    <property type="match status" value="1"/>
</dbReference>
<gene>
    <name evidence="12" type="ORF">EJP77_04210</name>
</gene>
<proteinExistence type="predicted"/>
<name>A0A433XQ21_9BACL</name>
<evidence type="ECO:0000256" key="3">
    <source>
        <dbReference type="ARBA" id="ARBA00022553"/>
    </source>
</evidence>
<keyword evidence="13" id="KW-1185">Reference proteome</keyword>
<dbReference type="OrthoDB" id="9776552at2"/>
<dbReference type="Gene3D" id="3.30.565.10">
    <property type="entry name" value="Histidine kinase-like ATPase, C-terminal domain"/>
    <property type="match status" value="1"/>
</dbReference>
<keyword evidence="2" id="KW-1003">Cell membrane</keyword>
<reference evidence="12 13" key="1">
    <citation type="submission" date="2018-12" db="EMBL/GenBank/DDBJ databases">
        <authorList>
            <person name="Sun L."/>
            <person name="Chen Z."/>
        </authorList>
    </citation>
    <scope>NUCLEOTIDE SEQUENCE [LARGE SCALE GENOMIC DNA]</scope>
    <source>
        <strain evidence="12 13">3-5-3</strain>
    </source>
</reference>
<feature type="transmembrane region" description="Helical" evidence="10">
    <location>
        <begin position="314"/>
        <end position="333"/>
    </location>
</feature>
<dbReference type="CDD" id="cd06225">
    <property type="entry name" value="HAMP"/>
    <property type="match status" value="1"/>
</dbReference>
<accession>A0A433XQ21</accession>
<dbReference type="Proteomes" id="UP000272464">
    <property type="component" value="Unassembled WGS sequence"/>
</dbReference>
<dbReference type="EMBL" id="RZNX01000001">
    <property type="protein sequence ID" value="RUT36201.1"/>
    <property type="molecule type" value="Genomic_DNA"/>
</dbReference>
<evidence type="ECO:0000256" key="4">
    <source>
        <dbReference type="ARBA" id="ARBA00022679"/>
    </source>
</evidence>
<evidence type="ECO:0000256" key="10">
    <source>
        <dbReference type="SAM" id="Phobius"/>
    </source>
</evidence>
<dbReference type="SUPFAM" id="SSF55874">
    <property type="entry name" value="ATPase domain of HSP90 chaperone/DNA topoisomerase II/histidine kinase"/>
    <property type="match status" value="1"/>
</dbReference>
<comment type="caution">
    <text evidence="12">The sequence shown here is derived from an EMBL/GenBank/DDBJ whole genome shotgun (WGS) entry which is preliminary data.</text>
</comment>
<keyword evidence="4" id="KW-0808">Transferase</keyword>
<keyword evidence="9" id="KW-0175">Coiled coil</keyword>
<comment type="subcellular location">
    <subcellularLocation>
        <location evidence="1">Cell membrane</location>
        <topology evidence="1">Multi-pass membrane protein</topology>
    </subcellularLocation>
</comment>
<organism evidence="12 13">
    <name type="scientific">Paenibacillus zeisoli</name>
    <dbReference type="NCBI Taxonomy" id="2496267"/>
    <lineage>
        <taxon>Bacteria</taxon>
        <taxon>Bacillati</taxon>
        <taxon>Bacillota</taxon>
        <taxon>Bacilli</taxon>
        <taxon>Bacillales</taxon>
        <taxon>Paenibacillaceae</taxon>
        <taxon>Paenibacillus</taxon>
    </lineage>
</organism>
<dbReference type="InterPro" id="IPR003594">
    <property type="entry name" value="HATPase_dom"/>
</dbReference>
<dbReference type="AlphaFoldDB" id="A0A433XQ21"/>
<dbReference type="InterPro" id="IPR010559">
    <property type="entry name" value="Sig_transdc_His_kin_internal"/>
</dbReference>
<feature type="coiled-coil region" evidence="9">
    <location>
        <begin position="382"/>
        <end position="409"/>
    </location>
</feature>
<keyword evidence="5 10" id="KW-0812">Transmembrane</keyword>
<feature type="transmembrane region" description="Helical" evidence="10">
    <location>
        <begin position="7"/>
        <end position="31"/>
    </location>
</feature>
<evidence type="ECO:0000256" key="9">
    <source>
        <dbReference type="SAM" id="Coils"/>
    </source>
</evidence>
<dbReference type="GO" id="GO:0000155">
    <property type="term" value="F:phosphorelay sensor kinase activity"/>
    <property type="evidence" value="ECO:0007669"/>
    <property type="project" value="InterPro"/>
</dbReference>
<dbReference type="InterPro" id="IPR033479">
    <property type="entry name" value="dCache_1"/>
</dbReference>
<dbReference type="Pfam" id="PF06580">
    <property type="entry name" value="His_kinase"/>
    <property type="match status" value="1"/>
</dbReference>
<dbReference type="RefSeq" id="WP_127197896.1">
    <property type="nucleotide sequence ID" value="NZ_RZNX01000001.1"/>
</dbReference>
<evidence type="ECO:0000313" key="12">
    <source>
        <dbReference type="EMBL" id="RUT36201.1"/>
    </source>
</evidence>
<dbReference type="SMART" id="SM00304">
    <property type="entry name" value="HAMP"/>
    <property type="match status" value="1"/>
</dbReference>
<keyword evidence="3" id="KW-0597">Phosphoprotein</keyword>
<dbReference type="InterPro" id="IPR036890">
    <property type="entry name" value="HATPase_C_sf"/>
</dbReference>
<keyword evidence="8 10" id="KW-0472">Membrane</keyword>
<evidence type="ECO:0000256" key="7">
    <source>
        <dbReference type="ARBA" id="ARBA00022989"/>
    </source>
</evidence>
<protein>
    <submittedName>
        <fullName evidence="12">Sensor histidine kinase</fullName>
    </submittedName>
</protein>
<evidence type="ECO:0000256" key="8">
    <source>
        <dbReference type="ARBA" id="ARBA00023136"/>
    </source>
</evidence>